<evidence type="ECO:0000313" key="5">
    <source>
        <dbReference type="EMBL" id="MEN2788551.1"/>
    </source>
</evidence>
<reference evidence="5 6" key="1">
    <citation type="submission" date="2024-05" db="EMBL/GenBank/DDBJ databases">
        <authorList>
            <person name="Liu Q."/>
            <person name="Xin Y.-H."/>
        </authorList>
    </citation>
    <scope>NUCLEOTIDE SEQUENCE [LARGE SCALE GENOMIC DNA]</scope>
    <source>
        <strain evidence="5 6">CGMCC 1.10181</strain>
    </source>
</reference>
<comment type="caution">
    <text evidence="5">The sequence shown here is derived from an EMBL/GenBank/DDBJ whole genome shotgun (WGS) entry which is preliminary data.</text>
</comment>
<evidence type="ECO:0000256" key="2">
    <source>
        <dbReference type="ARBA" id="ARBA00022801"/>
    </source>
</evidence>
<dbReference type="PRINTS" id="PR00878">
    <property type="entry name" value="CHOLNESTRASE"/>
</dbReference>
<accession>A0ABU9XYC3</accession>
<keyword evidence="6" id="KW-1185">Reference proteome</keyword>
<dbReference type="Pfam" id="PF00135">
    <property type="entry name" value="COesterase"/>
    <property type="match status" value="2"/>
</dbReference>
<dbReference type="InterPro" id="IPR029058">
    <property type="entry name" value="AB_hydrolase_fold"/>
</dbReference>
<name>A0ABU9XYC3_9SPHN</name>
<dbReference type="Proteomes" id="UP001419910">
    <property type="component" value="Unassembled WGS sequence"/>
</dbReference>
<dbReference type="EMBL" id="JBDIME010000002">
    <property type="protein sequence ID" value="MEN2788551.1"/>
    <property type="molecule type" value="Genomic_DNA"/>
</dbReference>
<protein>
    <recommendedName>
        <fullName evidence="3">Carboxylic ester hydrolase</fullName>
        <ecNumber evidence="3">3.1.1.-</ecNumber>
    </recommendedName>
</protein>
<dbReference type="EC" id="3.1.1.-" evidence="3"/>
<dbReference type="InterPro" id="IPR002018">
    <property type="entry name" value="CarbesteraseB"/>
</dbReference>
<evidence type="ECO:0000313" key="6">
    <source>
        <dbReference type="Proteomes" id="UP001419910"/>
    </source>
</evidence>
<proteinExistence type="inferred from homology"/>
<comment type="similarity">
    <text evidence="1 3">Belongs to the type-B carboxylesterase/lipase family.</text>
</comment>
<dbReference type="Gene3D" id="3.40.50.1820">
    <property type="entry name" value="alpha/beta hydrolase"/>
    <property type="match status" value="1"/>
</dbReference>
<gene>
    <name evidence="5" type="ORF">ABC974_02850</name>
</gene>
<evidence type="ECO:0000256" key="3">
    <source>
        <dbReference type="RuleBase" id="RU361235"/>
    </source>
</evidence>
<feature type="domain" description="Carboxylesterase type B" evidence="4">
    <location>
        <begin position="411"/>
        <end position="500"/>
    </location>
</feature>
<dbReference type="InterPro" id="IPR006311">
    <property type="entry name" value="TAT_signal"/>
</dbReference>
<evidence type="ECO:0000256" key="1">
    <source>
        <dbReference type="ARBA" id="ARBA00005964"/>
    </source>
</evidence>
<keyword evidence="2 3" id="KW-0378">Hydrolase</keyword>
<organism evidence="5 6">
    <name type="scientific">Sphingomonas oligophenolica</name>
    <dbReference type="NCBI Taxonomy" id="301154"/>
    <lineage>
        <taxon>Bacteria</taxon>
        <taxon>Pseudomonadati</taxon>
        <taxon>Pseudomonadota</taxon>
        <taxon>Alphaproteobacteria</taxon>
        <taxon>Sphingomonadales</taxon>
        <taxon>Sphingomonadaceae</taxon>
        <taxon>Sphingomonas</taxon>
    </lineage>
</organism>
<dbReference type="RefSeq" id="WP_343890568.1">
    <property type="nucleotide sequence ID" value="NZ_BAAAEH010000035.1"/>
</dbReference>
<evidence type="ECO:0000259" key="4">
    <source>
        <dbReference type="Pfam" id="PF00135"/>
    </source>
</evidence>
<dbReference type="SUPFAM" id="SSF53474">
    <property type="entry name" value="alpha/beta-Hydrolases"/>
    <property type="match status" value="1"/>
</dbReference>
<sequence length="526" mass="54621">MADRGEGASPSRRLFLGGCAAAAAAMLPASRAVARTSPVVTTRHGKVRGAVERGTQVFRGIPYGAPTGGARRFLPPEPPTGWSGVRDATGFGPSCPQLTTPGGRASEPPQAEDCLVLNVWTPGADRSAKRPVMVWVHGGGFAVGSGSDPVNDGARLCAREDVVLVTLNHRLNAFGYLYFGDLAPSSKAAANPGQLDLVLALQWVRDNIAAFGGDPDCVMVFGHSGGGSKVASLLAMPSAKGLFHRAALQSGFGTYATTPEDSMRIAAALFEALGIAPGDVDALRAVSADRLLAGLQKVTKGNPMLGPGIVADGAVIPQIPFAPGTPPVSPGIAMMVGHTATETTVLFPPEGAFSLDWGGLAAALESKVREAGPLINGFRRLRPDATPSDLYFAITTEAGMGRNARVVQEKRAVAGTAPCYAYLVAWQSPVSGGTLRAHHGVELPMVFDTVADFPNLAPRATEAQALANVMSRRWAAFARTGNPNVAGLPEWPAYSDPRRATMIFDSPCALSDDPLGVEQALIAAYG</sequence>
<dbReference type="PROSITE" id="PS51318">
    <property type="entry name" value="TAT"/>
    <property type="match status" value="1"/>
</dbReference>
<dbReference type="InterPro" id="IPR050309">
    <property type="entry name" value="Type-B_Carboxylest/Lipase"/>
</dbReference>
<dbReference type="PANTHER" id="PTHR11559">
    <property type="entry name" value="CARBOXYLESTERASE"/>
    <property type="match status" value="1"/>
</dbReference>
<dbReference type="InterPro" id="IPR000997">
    <property type="entry name" value="Cholinesterase"/>
</dbReference>
<dbReference type="PROSITE" id="PS00122">
    <property type="entry name" value="CARBOXYLESTERASE_B_1"/>
    <property type="match status" value="1"/>
</dbReference>
<feature type="domain" description="Carboxylesterase type B" evidence="4">
    <location>
        <begin position="37"/>
        <end position="345"/>
    </location>
</feature>
<dbReference type="InterPro" id="IPR019826">
    <property type="entry name" value="Carboxylesterase_B_AS"/>
</dbReference>